<evidence type="ECO:0000313" key="4">
    <source>
        <dbReference type="EMBL" id="CAB4199057.1"/>
    </source>
</evidence>
<evidence type="ECO:0000313" key="6">
    <source>
        <dbReference type="EMBL" id="CAB4218022.1"/>
    </source>
</evidence>
<accession>A0A6J5SH44</accession>
<dbReference type="EMBL" id="LR797284">
    <property type="protein sequence ID" value="CAB4199057.1"/>
    <property type="molecule type" value="Genomic_DNA"/>
</dbReference>
<evidence type="ECO:0000313" key="3">
    <source>
        <dbReference type="EMBL" id="CAB4177467.1"/>
    </source>
</evidence>
<evidence type="ECO:0000313" key="1">
    <source>
        <dbReference type="EMBL" id="CAB4165496.1"/>
    </source>
</evidence>
<dbReference type="EMBL" id="LR796950">
    <property type="protein sequence ID" value="CAB4177467.1"/>
    <property type="molecule type" value="Genomic_DNA"/>
</dbReference>
<reference evidence="5" key="1">
    <citation type="submission" date="2020-05" db="EMBL/GenBank/DDBJ databases">
        <authorList>
            <person name="Chiriac C."/>
            <person name="Salcher M."/>
            <person name="Ghai R."/>
            <person name="Kavagutti S V."/>
        </authorList>
    </citation>
    <scope>NUCLEOTIDE SEQUENCE</scope>
</reference>
<sequence>MPLTQANISGDPVVLSLSGGTTGIVTGATIMEEPDQIVTTPVQVLGLNPLNLCRAEECRTFNGDCYVNNVFGTVNVNNSTYENDVTPYFISDGLQRDFTFILEKRNGNSWEFSANAGYVNIGNIRDYGYFTAQPNYTGIEINWGKVLTLFGSGMYRIKFETVPCFTYSISRTRYTIVHIGAGVIDLKLKLFADGVLIAPEFLCVGTNVVANMQNLATWINDYQNANFAIPEFLATYDIINGWVLLNGLQGQNAVFSDTGTDTGDHDYTIVNHGNFIAGTATPTTPCIPFCFVGEPHRLMPFNCDIANLTIKFETNQTGIIGSIQSDGSIFDLCGITLYDSIRVPGFFGHGKGSYNEELLEYQNGLIDMVRDENILKYFCEINLVPMWLHKRLMSYGLMADYLFVSDYNRNNSDYEIKHLRVIKDGGYEPEYIIGNRLSSVELNFKAGQQSIIKSSSCN</sequence>
<organism evidence="5">
    <name type="scientific">uncultured Caudovirales phage</name>
    <dbReference type="NCBI Taxonomy" id="2100421"/>
    <lineage>
        <taxon>Viruses</taxon>
        <taxon>Duplodnaviria</taxon>
        <taxon>Heunggongvirae</taxon>
        <taxon>Uroviricota</taxon>
        <taxon>Caudoviricetes</taxon>
        <taxon>Peduoviridae</taxon>
        <taxon>Maltschvirus</taxon>
        <taxon>Maltschvirus maltsch</taxon>
    </lineage>
</organism>
<dbReference type="EMBL" id="LR797462">
    <property type="protein sequence ID" value="CAB4218022.1"/>
    <property type="molecule type" value="Genomic_DNA"/>
</dbReference>
<dbReference type="EMBL" id="LR796866">
    <property type="protein sequence ID" value="CAB4171466.1"/>
    <property type="molecule type" value="Genomic_DNA"/>
</dbReference>
<dbReference type="EMBL" id="LR797398">
    <property type="protein sequence ID" value="CAB4213339.1"/>
    <property type="molecule type" value="Genomic_DNA"/>
</dbReference>
<proteinExistence type="predicted"/>
<evidence type="ECO:0000313" key="2">
    <source>
        <dbReference type="EMBL" id="CAB4171466.1"/>
    </source>
</evidence>
<evidence type="ECO:0000313" key="5">
    <source>
        <dbReference type="EMBL" id="CAB4213339.1"/>
    </source>
</evidence>
<protein>
    <submittedName>
        <fullName evidence="5">Uncharacterized protein</fullName>
    </submittedName>
</protein>
<gene>
    <name evidence="3" type="ORF">UFOVP1001_61</name>
    <name evidence="4" type="ORF">UFOVP1338_15</name>
    <name evidence="5" type="ORF">UFOVP1447_10</name>
    <name evidence="6" type="ORF">UFOVP1599_6</name>
    <name evidence="1" type="ORF">UFOVP827_58</name>
    <name evidence="2" type="ORF">UFOVP916_37</name>
</gene>
<dbReference type="EMBL" id="LR796778">
    <property type="protein sequence ID" value="CAB4165496.1"/>
    <property type="molecule type" value="Genomic_DNA"/>
</dbReference>
<name>A0A6J5SH44_9CAUD</name>